<reference evidence="3 4" key="1">
    <citation type="journal article" date="2014" name="Genome Announc.">
        <title>Draft genome sequences of eight enterohepatic helicobacter species isolated from both laboratory and wild rodents.</title>
        <authorList>
            <person name="Sheh A."/>
            <person name="Shen Z."/>
            <person name="Fox J.G."/>
        </authorList>
    </citation>
    <scope>NUCLEOTIDE SEQUENCE [LARGE SCALE GENOMIC DNA]</scope>
    <source>
        <strain evidence="3 4">MIT 96-1001</strain>
    </source>
</reference>
<keyword evidence="2" id="KW-0812">Transmembrane</keyword>
<dbReference type="RefSeq" id="WP_002955717.1">
    <property type="nucleotide sequence ID" value="NZ_JRPE02000001.1"/>
</dbReference>
<evidence type="ECO:0000256" key="1">
    <source>
        <dbReference type="SAM" id="Coils"/>
    </source>
</evidence>
<keyword evidence="4" id="KW-1185">Reference proteome</keyword>
<gene>
    <name evidence="3" type="ORF">LS74_000325</name>
</gene>
<evidence type="ECO:0008006" key="5">
    <source>
        <dbReference type="Google" id="ProtNLM"/>
    </source>
</evidence>
<dbReference type="Proteomes" id="UP000029921">
    <property type="component" value="Unassembled WGS sequence"/>
</dbReference>
<feature type="transmembrane region" description="Helical" evidence="2">
    <location>
        <begin position="120"/>
        <end position="144"/>
    </location>
</feature>
<dbReference type="AlphaFoldDB" id="A0A4V6I1W2"/>
<accession>A0A4V6I1W2</accession>
<dbReference type="EMBL" id="JRPE02000001">
    <property type="protein sequence ID" value="TLD93832.1"/>
    <property type="molecule type" value="Genomic_DNA"/>
</dbReference>
<evidence type="ECO:0000313" key="3">
    <source>
        <dbReference type="EMBL" id="TLD93832.1"/>
    </source>
</evidence>
<evidence type="ECO:0000256" key="2">
    <source>
        <dbReference type="SAM" id="Phobius"/>
    </source>
</evidence>
<name>A0A4V6I1W2_9HELI</name>
<sequence length="149" mass="16892">MKHLTLSQSSMLVIENFINKHFHIKDETQRQNTIQDGIQMAQAILQDIDNEKILTANELKEEAIEKIKGELATKDFVRAEITEAKQELKTQITEVKQELKADIQNLRLEMAEFKSGMIKWIVGVGISAALISTSANATLIMFLLQQLKP</sequence>
<keyword evidence="2" id="KW-1133">Transmembrane helix</keyword>
<keyword evidence="2" id="KW-0472">Membrane</keyword>
<protein>
    <recommendedName>
        <fullName evidence="5">DUF1640 domain-containing protein</fullName>
    </recommendedName>
</protein>
<proteinExistence type="predicted"/>
<evidence type="ECO:0000313" key="4">
    <source>
        <dbReference type="Proteomes" id="UP000029921"/>
    </source>
</evidence>
<keyword evidence="1" id="KW-0175">Coiled coil</keyword>
<feature type="coiled-coil region" evidence="1">
    <location>
        <begin position="74"/>
        <end position="116"/>
    </location>
</feature>
<comment type="caution">
    <text evidence="3">The sequence shown here is derived from an EMBL/GenBank/DDBJ whole genome shotgun (WGS) entry which is preliminary data.</text>
</comment>
<organism evidence="3 4">
    <name type="scientific">Helicobacter magdeburgensis</name>
    <dbReference type="NCBI Taxonomy" id="471858"/>
    <lineage>
        <taxon>Bacteria</taxon>
        <taxon>Pseudomonadati</taxon>
        <taxon>Campylobacterota</taxon>
        <taxon>Epsilonproteobacteria</taxon>
        <taxon>Campylobacterales</taxon>
        <taxon>Helicobacteraceae</taxon>
        <taxon>Helicobacter</taxon>
    </lineage>
</organism>